<protein>
    <recommendedName>
        <fullName evidence="3">Heterokaryon incompatibility domain-containing protein</fullName>
    </recommendedName>
</protein>
<evidence type="ECO:0008006" key="3">
    <source>
        <dbReference type="Google" id="ProtNLM"/>
    </source>
</evidence>
<evidence type="ECO:0000313" key="2">
    <source>
        <dbReference type="Proteomes" id="UP001310594"/>
    </source>
</evidence>
<accession>A0AAN7WGQ1</accession>
<comment type="caution">
    <text evidence="1">The sequence shown here is derived from an EMBL/GenBank/DDBJ whole genome shotgun (WGS) entry which is preliminary data.</text>
</comment>
<name>A0AAN7WGQ1_9PEZI</name>
<dbReference type="PANTHER" id="PTHR39596">
    <property type="match status" value="1"/>
</dbReference>
<proteinExistence type="predicted"/>
<dbReference type="EMBL" id="JAVRQU010000002">
    <property type="protein sequence ID" value="KAK5706879.1"/>
    <property type="molecule type" value="Genomic_DNA"/>
</dbReference>
<dbReference type="Proteomes" id="UP001310594">
    <property type="component" value="Unassembled WGS sequence"/>
</dbReference>
<reference evidence="1" key="1">
    <citation type="submission" date="2023-08" db="EMBL/GenBank/DDBJ databases">
        <title>Black Yeasts Isolated from many extreme environments.</title>
        <authorList>
            <person name="Coleine C."/>
            <person name="Stajich J.E."/>
            <person name="Selbmann L."/>
        </authorList>
    </citation>
    <scope>NUCLEOTIDE SEQUENCE</scope>
    <source>
        <strain evidence="1">CCFEE 5810</strain>
    </source>
</reference>
<dbReference type="PANTHER" id="PTHR39596:SF2">
    <property type="entry name" value="HET DOMAIN PROTEIN (AFU_ORTHOLOGUE AFUA_1G17550)-RELATED"/>
    <property type="match status" value="1"/>
</dbReference>
<organism evidence="1 2">
    <name type="scientific">Elasticomyces elasticus</name>
    <dbReference type="NCBI Taxonomy" id="574655"/>
    <lineage>
        <taxon>Eukaryota</taxon>
        <taxon>Fungi</taxon>
        <taxon>Dikarya</taxon>
        <taxon>Ascomycota</taxon>
        <taxon>Pezizomycotina</taxon>
        <taxon>Dothideomycetes</taxon>
        <taxon>Dothideomycetidae</taxon>
        <taxon>Mycosphaerellales</taxon>
        <taxon>Teratosphaeriaceae</taxon>
        <taxon>Elasticomyces</taxon>
    </lineage>
</organism>
<gene>
    <name evidence="1" type="ORF">LTR97_001871</name>
</gene>
<dbReference type="AlphaFoldDB" id="A0AAN7WGQ1"/>
<evidence type="ECO:0000313" key="1">
    <source>
        <dbReference type="EMBL" id="KAK5706879.1"/>
    </source>
</evidence>
<sequence length="629" mass="70791">MFGLLIEVTGEVPDYGCFVQNADDDEPTLTTSALKGVLSAWVLRTGVLDNTLRFEEGRRVSTLLTEVTELLWFFDSYMTTGQQLPSHVLPCIGPCNSVEPTLSDVIALIEEGSIPLLYFVRRPLRPPVHNRHGNGAGQNTAKYILGLDVRKYQPDDENIALSHVFAEGTGNTVGNYLPECRIRQIWSILRGQVMLEDKGKDRRLDALDLPAFWMDTLCVPVDPQHQRVRNLAIGQMHAIYKNALRVVVLSAETCALDRPRVNEILAKTFLSGWMQRLWTLQEGSVNPCLGVVIDLGLIFHIWDPEFCHGRDICHEIHGSLRQALENQLLSASLDHRVHDSTVERDRAREQRVFIAFKDRFASRKDDETICIATFLGLDPAPLLAVPTTKRMPMLLQMLPHVPDNILFAGGPRLEEPGFRWAPQTLLAPFGTSGIVSGTLHGRFDGGETKVRPGNVLTPEGILTTHPSLRLYRGPDPFPSLIEDSLFVVVERQVYTMSLMNDDWDSFGQRALDAGKEKNLVVLLALIFGQSSLGTRQHAVLVALDDNVADGLDGITKARYCFRVGFTVFEKIDASNPTWRPPSAQSKNAKAEWVPPRRWLMTEEGRSFCQEVKQQRKRPWLRYHAHRLLM</sequence>